<feature type="region of interest" description="Disordered" evidence="1">
    <location>
        <begin position="253"/>
        <end position="299"/>
    </location>
</feature>
<dbReference type="AlphaFoldDB" id="S9TNI2"/>
<dbReference type="Proteomes" id="UP000015354">
    <property type="component" value="Unassembled WGS sequence"/>
</dbReference>
<reference evidence="2 3" key="1">
    <citation type="journal article" date="2013" name="PLoS ONE">
        <title>Predicting the Proteins of Angomonas deanei, Strigomonas culicis and Their Respective Endosymbionts Reveals New Aspects of the Trypanosomatidae Family.</title>
        <authorList>
            <person name="Motta M.C."/>
            <person name="Martins A.C."/>
            <person name="de Souza S.S."/>
            <person name="Catta-Preta C.M."/>
            <person name="Silva R."/>
            <person name="Klein C.C."/>
            <person name="de Almeida L.G."/>
            <person name="de Lima Cunha O."/>
            <person name="Ciapina L.P."/>
            <person name="Brocchi M."/>
            <person name="Colabardini A.C."/>
            <person name="de Araujo Lima B."/>
            <person name="Machado C.R."/>
            <person name="de Almeida Soares C.M."/>
            <person name="Probst C.M."/>
            <person name="de Menezes C.B."/>
            <person name="Thompson C.E."/>
            <person name="Bartholomeu D.C."/>
            <person name="Gradia D.F."/>
            <person name="Pavoni D.P."/>
            <person name="Grisard E.C."/>
            <person name="Fantinatti-Garboggini F."/>
            <person name="Marchini F.K."/>
            <person name="Rodrigues-Luiz G.F."/>
            <person name="Wagner G."/>
            <person name="Goldman G.H."/>
            <person name="Fietto J.L."/>
            <person name="Elias M.C."/>
            <person name="Goldman M.H."/>
            <person name="Sagot M.F."/>
            <person name="Pereira M."/>
            <person name="Stoco P.H."/>
            <person name="de Mendonca-Neto R.P."/>
            <person name="Teixeira S.M."/>
            <person name="Maciel T.E."/>
            <person name="de Oliveira Mendes T.A."/>
            <person name="Urmenyi T.P."/>
            <person name="de Souza W."/>
            <person name="Schenkman S."/>
            <person name="de Vasconcelos A.T."/>
        </authorList>
    </citation>
    <scope>NUCLEOTIDE SEQUENCE [LARGE SCALE GENOMIC DNA]</scope>
</reference>
<protein>
    <submittedName>
        <fullName evidence="2">Uncharacterized protein</fullName>
    </submittedName>
</protein>
<gene>
    <name evidence="2" type="ORF">STCU_10296</name>
</gene>
<feature type="region of interest" description="Disordered" evidence="1">
    <location>
        <begin position="638"/>
        <end position="675"/>
    </location>
</feature>
<evidence type="ECO:0000256" key="1">
    <source>
        <dbReference type="SAM" id="MobiDB-lite"/>
    </source>
</evidence>
<name>S9TNI2_9TRYP</name>
<keyword evidence="3" id="KW-1185">Reference proteome</keyword>
<feature type="region of interest" description="Disordered" evidence="1">
    <location>
        <begin position="903"/>
        <end position="928"/>
    </location>
</feature>
<feature type="compositionally biased region" description="Polar residues" evidence="1">
    <location>
        <begin position="764"/>
        <end position="774"/>
    </location>
</feature>
<feature type="region of interest" description="Disordered" evidence="1">
    <location>
        <begin position="760"/>
        <end position="782"/>
    </location>
</feature>
<sequence>MPWWRFIAAPAKDGGGPRRQMRAAALQRREEERWAVKRRERVRHSKLHEKIQIAFEKVLLRILAQSFLIHGREAAGGGAGSASPPPPQQQQPRQANHTVVQDVLEVLLYNVWTAQAPVRARTDRAVPTDSMMRLLNYITAFAGPSGSQPGFGRPSPPVPFDFVALLKMVVEHYFPKPRWPNRHHHLSAVLLLLALMTAPTTPAVTLGDEGEAAAAEADGAAAPDPCPQNSRILARGLQMLAANEACMAAGATATPARDGCGSAKRPREAPAGASPNPRVARPARVETPPPQPTPAAVTNNGADPLFEWIYQPQRNRMLVHQPAIFQILLEHLLKAETALEPSELYMSALYYAYPCQRALFFLAPPAAGAGRHGHSRYTTRTNTASHSFTSSLSGSGLATPLWGAPPCAAPSPLCLPGRGGDASGEASAWRRPEPAETIFPLALGPPAAATGGCGRRIHEAIVAAPALHFTPMCRPFYAILRDQVIVLYSSLREELLQAPATPSGAIGASWWPQLSNFFFWQILLCGSTAQHSYVVNAAHYYYFRQSCEQHDAGHTVSPAVPPLPLPPTAAPCEAAAGGPTTAAPAPEKFLFRLPSPLLVYVAPSLARAPGANAEATQLLHSLITVVTKSVFLMRPTGAPGSGSGATPAGAAPASAVGGGGSHGAPRAPGGAGVNHQAYVPGNPGLVLNRNYQYQSNHTVRLTSQQAQHVAFYLFPLYRFLLDCLTEDGPARGAGGGGDEGHRRATSAIRHRILMWVVRQKENRNNSANTNTPGTTEEKAPAESLPVKVVGTSLKLKLMQRQQQGGGSAPHAGGTDRFTNYRKPFTRLEEILFAQCAAMAALSGVELFEGYYSGDGGGGVAPGDGEGADTPTVRAEANGADGHERSRRHMIEVLQPLIEKYEVPPPEEPRAASHGGPLNGASPPDSQLPTHTLTFNLAALEMDGLLRLDLLADCPWPLWR</sequence>
<dbReference type="EMBL" id="ATMH01010206">
    <property type="protein sequence ID" value="EPY17948.1"/>
    <property type="molecule type" value="Genomic_DNA"/>
</dbReference>
<feature type="compositionally biased region" description="Low complexity" evidence="1">
    <location>
        <begin position="644"/>
        <end position="655"/>
    </location>
</feature>
<evidence type="ECO:0000313" key="3">
    <source>
        <dbReference type="Proteomes" id="UP000015354"/>
    </source>
</evidence>
<comment type="caution">
    <text evidence="2">The sequence shown here is derived from an EMBL/GenBank/DDBJ whole genome shotgun (WGS) entry which is preliminary data.</text>
</comment>
<organism evidence="2 3">
    <name type="scientific">Strigomonas culicis</name>
    <dbReference type="NCBI Taxonomy" id="28005"/>
    <lineage>
        <taxon>Eukaryota</taxon>
        <taxon>Discoba</taxon>
        <taxon>Euglenozoa</taxon>
        <taxon>Kinetoplastea</taxon>
        <taxon>Metakinetoplastina</taxon>
        <taxon>Trypanosomatida</taxon>
        <taxon>Trypanosomatidae</taxon>
        <taxon>Strigomonadinae</taxon>
        <taxon>Strigomonas</taxon>
    </lineage>
</organism>
<feature type="region of interest" description="Disordered" evidence="1">
    <location>
        <begin position="74"/>
        <end position="96"/>
    </location>
</feature>
<proteinExistence type="predicted"/>
<evidence type="ECO:0000313" key="2">
    <source>
        <dbReference type="EMBL" id="EPY17948.1"/>
    </source>
</evidence>
<accession>S9TNI2</accession>